<reference evidence="1" key="1">
    <citation type="journal article" date="2023" name="Insect Mol. Biol.">
        <title>Genome sequencing provides insights into the evolution of gene families encoding plant cell wall-degrading enzymes in longhorned beetles.</title>
        <authorList>
            <person name="Shin N.R."/>
            <person name="Okamura Y."/>
            <person name="Kirsch R."/>
            <person name="Pauchet Y."/>
        </authorList>
    </citation>
    <scope>NUCLEOTIDE SEQUENCE</scope>
    <source>
        <strain evidence="1">AMC_N1</strain>
    </source>
</reference>
<gene>
    <name evidence="1" type="ORF">NQ318_011257</name>
</gene>
<evidence type="ECO:0000313" key="1">
    <source>
        <dbReference type="EMBL" id="KAJ8950764.1"/>
    </source>
</evidence>
<dbReference type="EMBL" id="JAPWTK010000095">
    <property type="protein sequence ID" value="KAJ8950764.1"/>
    <property type="molecule type" value="Genomic_DNA"/>
</dbReference>
<name>A0AAV8YHS8_9CUCU</name>
<sequence>MRNLIDYVENVVLFRRNNYGECNVASRQERNVTLLFKDASIGNAISISVVQLTLRNDDFSILNSQDV</sequence>
<organism evidence="1 2">
    <name type="scientific">Aromia moschata</name>
    <dbReference type="NCBI Taxonomy" id="1265417"/>
    <lineage>
        <taxon>Eukaryota</taxon>
        <taxon>Metazoa</taxon>
        <taxon>Ecdysozoa</taxon>
        <taxon>Arthropoda</taxon>
        <taxon>Hexapoda</taxon>
        <taxon>Insecta</taxon>
        <taxon>Pterygota</taxon>
        <taxon>Neoptera</taxon>
        <taxon>Endopterygota</taxon>
        <taxon>Coleoptera</taxon>
        <taxon>Polyphaga</taxon>
        <taxon>Cucujiformia</taxon>
        <taxon>Chrysomeloidea</taxon>
        <taxon>Cerambycidae</taxon>
        <taxon>Cerambycinae</taxon>
        <taxon>Callichromatini</taxon>
        <taxon>Aromia</taxon>
    </lineage>
</organism>
<evidence type="ECO:0000313" key="2">
    <source>
        <dbReference type="Proteomes" id="UP001162162"/>
    </source>
</evidence>
<accession>A0AAV8YHS8</accession>
<proteinExistence type="predicted"/>
<dbReference type="Proteomes" id="UP001162162">
    <property type="component" value="Unassembled WGS sequence"/>
</dbReference>
<comment type="caution">
    <text evidence="1">The sequence shown here is derived from an EMBL/GenBank/DDBJ whole genome shotgun (WGS) entry which is preliminary data.</text>
</comment>
<protein>
    <submittedName>
        <fullName evidence="1">Uncharacterized protein</fullName>
    </submittedName>
</protein>
<dbReference type="AlphaFoldDB" id="A0AAV8YHS8"/>
<keyword evidence="2" id="KW-1185">Reference proteome</keyword>